<keyword evidence="1" id="KW-0175">Coiled coil</keyword>
<dbReference type="AlphaFoldDB" id="A0A6J4NQX3"/>
<feature type="coiled-coil region" evidence="1">
    <location>
        <begin position="58"/>
        <end position="113"/>
    </location>
</feature>
<keyword evidence="2" id="KW-0732">Signal</keyword>
<dbReference type="EMBL" id="CADCUY010000124">
    <property type="protein sequence ID" value="CAA9395175.1"/>
    <property type="molecule type" value="Genomic_DNA"/>
</dbReference>
<protein>
    <submittedName>
        <fullName evidence="3">Uncharacterized protein</fullName>
    </submittedName>
</protein>
<accession>A0A6J4NQX3</accession>
<feature type="coiled-coil region" evidence="1">
    <location>
        <begin position="182"/>
        <end position="279"/>
    </location>
</feature>
<evidence type="ECO:0000313" key="3">
    <source>
        <dbReference type="EMBL" id="CAA9395175.1"/>
    </source>
</evidence>
<gene>
    <name evidence="3" type="ORF">AVDCRST_MAG35-599</name>
</gene>
<dbReference type="Gene3D" id="6.10.250.3150">
    <property type="match status" value="1"/>
</dbReference>
<organism evidence="3">
    <name type="scientific">uncultured Quadrisphaera sp</name>
    <dbReference type="NCBI Taxonomy" id="904978"/>
    <lineage>
        <taxon>Bacteria</taxon>
        <taxon>Bacillati</taxon>
        <taxon>Actinomycetota</taxon>
        <taxon>Actinomycetes</taxon>
        <taxon>Kineosporiales</taxon>
        <taxon>Kineosporiaceae</taxon>
        <taxon>Quadrisphaera</taxon>
        <taxon>environmental samples</taxon>
    </lineage>
</organism>
<feature type="signal peptide" evidence="2">
    <location>
        <begin position="1"/>
        <end position="30"/>
    </location>
</feature>
<feature type="non-terminal residue" evidence="3">
    <location>
        <position position="285"/>
    </location>
</feature>
<reference evidence="3" key="1">
    <citation type="submission" date="2020-02" db="EMBL/GenBank/DDBJ databases">
        <authorList>
            <person name="Meier V. D."/>
        </authorList>
    </citation>
    <scope>NUCLEOTIDE SEQUENCE</scope>
    <source>
        <strain evidence="3">AVDCRST_MAG35</strain>
    </source>
</reference>
<evidence type="ECO:0000256" key="1">
    <source>
        <dbReference type="SAM" id="Coils"/>
    </source>
</evidence>
<evidence type="ECO:0000256" key="2">
    <source>
        <dbReference type="SAM" id="SignalP"/>
    </source>
</evidence>
<feature type="chain" id="PRO_5027026598" evidence="2">
    <location>
        <begin position="31"/>
        <end position="285"/>
    </location>
</feature>
<proteinExistence type="predicted"/>
<name>A0A6J4NQX3_9ACTN</name>
<sequence>MSVRARRPSRALLAAVAGCLAMVSLPSALAAAAGPGDGELRQRQQELSAQERASREELDATTAEAAQAQALLDEVTTRLPAAQAELDAAQAAVTEAKRRDAELASQLAAAQEEEATATAALATGEGEIAATESSLSRIAAQAYRSGGMNTGLAIALDATSPEEFTDRYVMVDVALRSQAGALSRLQEQRAVQTNQRARLEAVRARVALLKAEAEANVKVTEEAEEVAEARKAELDELAAQRADALAALEAEKAAYAQLIAEAQSENATIEAELARRAAEAEAARR</sequence>